<evidence type="ECO:0000256" key="6">
    <source>
        <dbReference type="PROSITE-ProRule" id="PRU00169"/>
    </source>
</evidence>
<dbReference type="RefSeq" id="WP_020292620.1">
    <property type="nucleotide sequence ID" value="NZ_JPQT01000010.1"/>
</dbReference>
<dbReference type="PANTHER" id="PTHR44688">
    <property type="entry name" value="DNA-BINDING TRANSCRIPTIONAL ACTIVATOR DEVR_DOSR"/>
    <property type="match status" value="1"/>
</dbReference>
<sequence length="204" mass="23047">MPATSMVYVVDDESSIRSSLTRLLSSADLSAQCFATAHEFLEQAFAEQPTCLLLDVNIAAASGFDVQEELLRRGHRFPIIFMTGFGTIPMSVKAIKAGAHEFLTKPFEPDQLLEVVRQALDHDERGLIERVQVESIRRRFETLTPREREVMAQLVTGKMNKQVAHELGTSEITAKVHKRHIMTKMNARTLIELVKMWEQVIPVS</sequence>
<feature type="modified residue" description="4-aspartylphosphate" evidence="6">
    <location>
        <position position="55"/>
    </location>
</feature>
<dbReference type="Gene3D" id="3.40.50.2300">
    <property type="match status" value="1"/>
</dbReference>
<dbReference type="PROSITE" id="PS50110">
    <property type="entry name" value="RESPONSE_REGULATORY"/>
    <property type="match status" value="1"/>
</dbReference>
<dbReference type="CDD" id="cd06170">
    <property type="entry name" value="LuxR_C_like"/>
    <property type="match status" value="1"/>
</dbReference>
<name>A0A085VLF1_PSESX</name>
<evidence type="ECO:0000259" key="8">
    <source>
        <dbReference type="PROSITE" id="PS50110"/>
    </source>
</evidence>
<evidence type="ECO:0000256" key="3">
    <source>
        <dbReference type="ARBA" id="ARBA00023015"/>
    </source>
</evidence>
<dbReference type="InterPro" id="IPR000792">
    <property type="entry name" value="Tscrpt_reg_LuxR_C"/>
</dbReference>
<dbReference type="PANTHER" id="PTHR44688:SF16">
    <property type="entry name" value="DNA-BINDING TRANSCRIPTIONAL ACTIVATOR DEVR_DOSR"/>
    <property type="match status" value="1"/>
</dbReference>
<keyword evidence="4" id="KW-0238">DNA-binding</keyword>
<evidence type="ECO:0000256" key="1">
    <source>
        <dbReference type="ARBA" id="ARBA00022553"/>
    </source>
</evidence>
<dbReference type="PATRIC" id="fig|317.174.peg.10"/>
<dbReference type="SUPFAM" id="SSF52172">
    <property type="entry name" value="CheY-like"/>
    <property type="match status" value="1"/>
</dbReference>
<protein>
    <submittedName>
        <fullName evidence="9">LuxR family transcriptional regulator</fullName>
    </submittedName>
</protein>
<dbReference type="GO" id="GO:0000160">
    <property type="term" value="P:phosphorelay signal transduction system"/>
    <property type="evidence" value="ECO:0007669"/>
    <property type="project" value="UniProtKB-KW"/>
</dbReference>
<dbReference type="GO" id="GO:0003677">
    <property type="term" value="F:DNA binding"/>
    <property type="evidence" value="ECO:0007669"/>
    <property type="project" value="UniProtKB-KW"/>
</dbReference>
<evidence type="ECO:0000256" key="4">
    <source>
        <dbReference type="ARBA" id="ARBA00023125"/>
    </source>
</evidence>
<evidence type="ECO:0000256" key="2">
    <source>
        <dbReference type="ARBA" id="ARBA00023012"/>
    </source>
</evidence>
<dbReference type="FunFam" id="3.40.50.2300:FF:000018">
    <property type="entry name" value="DNA-binding transcriptional regulator NtrC"/>
    <property type="match status" value="1"/>
</dbReference>
<dbReference type="SMART" id="SM00448">
    <property type="entry name" value="REC"/>
    <property type="match status" value="1"/>
</dbReference>
<evidence type="ECO:0000313" key="10">
    <source>
        <dbReference type="Proteomes" id="UP000028643"/>
    </source>
</evidence>
<dbReference type="PROSITE" id="PS50043">
    <property type="entry name" value="HTH_LUXR_2"/>
    <property type="match status" value="1"/>
</dbReference>
<evidence type="ECO:0000313" key="9">
    <source>
        <dbReference type="EMBL" id="KFE56264.1"/>
    </source>
</evidence>
<dbReference type="Proteomes" id="UP000028643">
    <property type="component" value="Unassembled WGS sequence"/>
</dbReference>
<accession>A0A085VLF1</accession>
<dbReference type="EMBL" id="JPQT01000010">
    <property type="protein sequence ID" value="KFE56264.1"/>
    <property type="molecule type" value="Genomic_DNA"/>
</dbReference>
<dbReference type="SUPFAM" id="SSF46894">
    <property type="entry name" value="C-terminal effector domain of the bipartite response regulators"/>
    <property type="match status" value="1"/>
</dbReference>
<dbReference type="InterPro" id="IPR001789">
    <property type="entry name" value="Sig_transdc_resp-reg_receiver"/>
</dbReference>
<reference evidence="9 10" key="1">
    <citation type="submission" date="2014-07" db="EMBL/GenBank/DDBJ databases">
        <title>Draft Genome Sequences of Environmental Pseudomonas syringae strains.</title>
        <authorList>
            <person name="Baltrus D.A."/>
            <person name="Berge O."/>
            <person name="Morris C."/>
        </authorList>
    </citation>
    <scope>NUCLEOTIDE SEQUENCE [LARGE SCALE GENOMIC DNA]</scope>
    <source>
        <strain evidence="9 10">CEB003</strain>
    </source>
</reference>
<dbReference type="InterPro" id="IPR016032">
    <property type="entry name" value="Sig_transdc_resp-reg_C-effctor"/>
</dbReference>
<gene>
    <name evidence="9" type="ORF">IV02_00035</name>
</gene>
<comment type="caution">
    <text evidence="9">The sequence shown here is derived from an EMBL/GenBank/DDBJ whole genome shotgun (WGS) entry which is preliminary data.</text>
</comment>
<proteinExistence type="predicted"/>
<dbReference type="InterPro" id="IPR011006">
    <property type="entry name" value="CheY-like_superfamily"/>
</dbReference>
<keyword evidence="2" id="KW-0902">Two-component regulatory system</keyword>
<dbReference type="Gene3D" id="1.10.10.10">
    <property type="entry name" value="Winged helix-like DNA-binding domain superfamily/Winged helix DNA-binding domain"/>
    <property type="match status" value="1"/>
</dbReference>
<dbReference type="SMART" id="SM00421">
    <property type="entry name" value="HTH_LUXR"/>
    <property type="match status" value="1"/>
</dbReference>
<organism evidence="9 10">
    <name type="scientific">Pseudomonas syringae</name>
    <dbReference type="NCBI Taxonomy" id="317"/>
    <lineage>
        <taxon>Bacteria</taxon>
        <taxon>Pseudomonadati</taxon>
        <taxon>Pseudomonadota</taxon>
        <taxon>Gammaproteobacteria</taxon>
        <taxon>Pseudomonadales</taxon>
        <taxon>Pseudomonadaceae</taxon>
        <taxon>Pseudomonas</taxon>
    </lineage>
</organism>
<evidence type="ECO:0000256" key="5">
    <source>
        <dbReference type="ARBA" id="ARBA00023163"/>
    </source>
</evidence>
<evidence type="ECO:0000259" key="7">
    <source>
        <dbReference type="PROSITE" id="PS50043"/>
    </source>
</evidence>
<dbReference type="Pfam" id="PF00072">
    <property type="entry name" value="Response_reg"/>
    <property type="match status" value="1"/>
</dbReference>
<dbReference type="PRINTS" id="PR00038">
    <property type="entry name" value="HTHLUXR"/>
</dbReference>
<feature type="domain" description="Response regulatory" evidence="8">
    <location>
        <begin position="6"/>
        <end position="120"/>
    </location>
</feature>
<keyword evidence="5" id="KW-0804">Transcription</keyword>
<dbReference type="InterPro" id="IPR036388">
    <property type="entry name" value="WH-like_DNA-bd_sf"/>
</dbReference>
<dbReference type="AlphaFoldDB" id="A0A085VLF1"/>
<dbReference type="Pfam" id="PF00196">
    <property type="entry name" value="GerE"/>
    <property type="match status" value="1"/>
</dbReference>
<keyword evidence="1 6" id="KW-0597">Phosphoprotein</keyword>
<dbReference type="GO" id="GO:0006355">
    <property type="term" value="P:regulation of DNA-templated transcription"/>
    <property type="evidence" value="ECO:0007669"/>
    <property type="project" value="InterPro"/>
</dbReference>
<feature type="domain" description="HTH luxR-type" evidence="7">
    <location>
        <begin position="136"/>
        <end position="201"/>
    </location>
</feature>
<keyword evidence="3" id="KW-0805">Transcription regulation</keyword>